<evidence type="ECO:0000313" key="6">
    <source>
        <dbReference type="Proteomes" id="UP001456224"/>
    </source>
</evidence>
<dbReference type="Pfam" id="PF00990">
    <property type="entry name" value="GGDEF"/>
    <property type="match status" value="1"/>
</dbReference>
<dbReference type="EC" id="2.7.7.65" evidence="4"/>
<reference evidence="4 6" key="2">
    <citation type="submission" date="2024-03" db="EMBL/GenBank/DDBJ databases">
        <title>Reference genomes for the five species model microbial community.</title>
        <authorList>
            <person name="Padfield D."/>
        </authorList>
    </citation>
    <scope>NUCLEOTIDE SEQUENCE [LARGE SCALE GENOMIC DNA]</scope>
    <source>
        <strain evidence="4 6">AB1</strain>
    </source>
</reference>
<dbReference type="InterPro" id="IPR000160">
    <property type="entry name" value="GGDEF_dom"/>
</dbReference>
<evidence type="ECO:0000313" key="3">
    <source>
        <dbReference type="EMBL" id="SSW72456.1"/>
    </source>
</evidence>
<evidence type="ECO:0000259" key="2">
    <source>
        <dbReference type="PROSITE" id="PS50887"/>
    </source>
</evidence>
<dbReference type="NCBIfam" id="TIGR00254">
    <property type="entry name" value="GGDEF"/>
    <property type="match status" value="1"/>
</dbReference>
<dbReference type="InterPro" id="IPR052163">
    <property type="entry name" value="DGC-Regulatory_Protein"/>
</dbReference>
<gene>
    <name evidence="3" type="ORF">AVE30378_05141</name>
    <name evidence="4" type="ORF">WHX56_13865</name>
</gene>
<keyword evidence="4" id="KW-0808">Transferase</keyword>
<evidence type="ECO:0000313" key="5">
    <source>
        <dbReference type="Proteomes" id="UP000289465"/>
    </source>
</evidence>
<organism evidence="3 5">
    <name type="scientific">Achromobacter veterisilvae</name>
    <dbReference type="NCBI Taxonomy" id="2069367"/>
    <lineage>
        <taxon>Bacteria</taxon>
        <taxon>Pseudomonadati</taxon>
        <taxon>Pseudomonadota</taxon>
        <taxon>Betaproteobacteria</taxon>
        <taxon>Burkholderiales</taxon>
        <taxon>Alcaligenaceae</taxon>
        <taxon>Achromobacter</taxon>
    </lineage>
</organism>
<dbReference type="InterPro" id="IPR043128">
    <property type="entry name" value="Rev_trsase/Diguanyl_cyclase"/>
</dbReference>
<dbReference type="SMART" id="SM00267">
    <property type="entry name" value="GGDEF"/>
    <property type="match status" value="1"/>
</dbReference>
<dbReference type="GO" id="GO:0052621">
    <property type="term" value="F:diguanylate cyclase activity"/>
    <property type="evidence" value="ECO:0007669"/>
    <property type="project" value="UniProtKB-EC"/>
</dbReference>
<proteinExistence type="predicted"/>
<dbReference type="PANTHER" id="PTHR46663:SF4">
    <property type="entry name" value="DIGUANYLATE CYCLASE DGCT-RELATED"/>
    <property type="match status" value="1"/>
</dbReference>
<dbReference type="EMBL" id="CP148753">
    <property type="protein sequence ID" value="WXR76532.1"/>
    <property type="molecule type" value="Genomic_DNA"/>
</dbReference>
<dbReference type="InterPro" id="IPR029787">
    <property type="entry name" value="Nucleotide_cyclase"/>
</dbReference>
<dbReference type="RefSeq" id="WP_129245069.1">
    <property type="nucleotide sequence ID" value="NZ_CP148753.1"/>
</dbReference>
<sequence>MADGRNIAGARVRRPRRYSMRTGLLALVVACIAPALVVASVAVYERYVVQKERIFRDTIFLARNLSAILDRELTGVEAGLQMLASSPDLRAGDLAGFQERAGELMRFQIVDSYVLTDREGRQLAHTQAPVGEALPMSGASAELARVFHTGAPVLTGLFGGGASDSPALALCMPVLRGDKVVYSLNVRILPERIGGVLGRRSLPDGWVAAVLDGAGTIVARTRDAPRFVGQKAVPALARAVQQEKEGSLETVTKEGAPVYTAFSRSSLSGWTVAAGAPMSLVTTDLYRAIAWVALGALFAVGLGLWLALRLANRLTSAVQGLVAPALALGKGRAVDLPGTRVKEVAEVGGALQRASRMLARAQHLAHYDPLTGLCNRVLFSELVLRELAVAQRSGEPFAILAIDLDGFKAVNDTHGHAAGDAVLKEAAERMAGAIRVSDVAARLGGDEFAVLLIGANRENARLVAEALVESLSQPYPGVRAAVSASVGVAVFPQSGMTLRQLLERADVALYKAKEQGKRRVESDL</sequence>
<dbReference type="Proteomes" id="UP001456224">
    <property type="component" value="Chromosome"/>
</dbReference>
<dbReference type="OrthoDB" id="9812260at2"/>
<dbReference type="CDD" id="cd01949">
    <property type="entry name" value="GGDEF"/>
    <property type="match status" value="1"/>
</dbReference>
<dbReference type="FunFam" id="3.30.70.270:FF:000001">
    <property type="entry name" value="Diguanylate cyclase domain protein"/>
    <property type="match status" value="1"/>
</dbReference>
<dbReference type="CDD" id="cd18774">
    <property type="entry name" value="PDC2_HK_sensor"/>
    <property type="match status" value="1"/>
</dbReference>
<feature type="domain" description="GGDEF" evidence="2">
    <location>
        <begin position="395"/>
        <end position="524"/>
    </location>
</feature>
<keyword evidence="1" id="KW-0472">Membrane</keyword>
<feature type="transmembrane region" description="Helical" evidence="1">
    <location>
        <begin position="288"/>
        <end position="308"/>
    </location>
</feature>
<keyword evidence="4" id="KW-0548">Nucleotidyltransferase</keyword>
<accession>A0A446CX66</accession>
<dbReference type="Gene3D" id="3.30.70.270">
    <property type="match status" value="1"/>
</dbReference>
<dbReference type="SUPFAM" id="SSF55073">
    <property type="entry name" value="Nucleotide cyclase"/>
    <property type="match status" value="1"/>
</dbReference>
<keyword evidence="1" id="KW-1133">Transmembrane helix</keyword>
<dbReference type="PROSITE" id="PS50887">
    <property type="entry name" value="GGDEF"/>
    <property type="match status" value="1"/>
</dbReference>
<dbReference type="Proteomes" id="UP000289465">
    <property type="component" value="Unassembled WGS sequence"/>
</dbReference>
<dbReference type="EMBL" id="UFQC01000038">
    <property type="protein sequence ID" value="SSW72456.1"/>
    <property type="molecule type" value="Genomic_DNA"/>
</dbReference>
<dbReference type="PANTHER" id="PTHR46663">
    <property type="entry name" value="DIGUANYLATE CYCLASE DGCT-RELATED"/>
    <property type="match status" value="1"/>
</dbReference>
<name>A0A446CX66_9BURK</name>
<dbReference type="AlphaFoldDB" id="A0A446CX66"/>
<reference evidence="3 5" key="1">
    <citation type="submission" date="2018-07" db="EMBL/GenBank/DDBJ databases">
        <authorList>
            <person name="Peeters C."/>
        </authorList>
    </citation>
    <scope>NUCLEOTIDE SEQUENCE [LARGE SCALE GENOMIC DNA]</scope>
    <source>
        <strain evidence="3 5">LMG 30378</strain>
    </source>
</reference>
<evidence type="ECO:0000256" key="1">
    <source>
        <dbReference type="SAM" id="Phobius"/>
    </source>
</evidence>
<protein>
    <submittedName>
        <fullName evidence="3">Putative signaling protein</fullName>
    </submittedName>
    <submittedName>
        <fullName evidence="4">Sensor domain-containing diguanylate cyclase</fullName>
        <ecNumber evidence="4">2.7.7.65</ecNumber>
    </submittedName>
</protein>
<keyword evidence="6" id="KW-1185">Reference proteome</keyword>
<keyword evidence="1" id="KW-0812">Transmembrane</keyword>
<evidence type="ECO:0000313" key="4">
    <source>
        <dbReference type="EMBL" id="WXR76532.1"/>
    </source>
</evidence>